<protein>
    <submittedName>
        <fullName evidence="2">Class A beta-lactamase-related serine hydrolase</fullName>
    </submittedName>
</protein>
<name>A0ABT3SW86_9GAMM</name>
<organism evidence="2 3">
    <name type="scientific">Candidatus Seongchinamella marina</name>
    <dbReference type="NCBI Taxonomy" id="2518990"/>
    <lineage>
        <taxon>Bacteria</taxon>
        <taxon>Pseudomonadati</taxon>
        <taxon>Pseudomonadota</taxon>
        <taxon>Gammaproteobacteria</taxon>
        <taxon>Cellvibrionales</taxon>
        <taxon>Halieaceae</taxon>
        <taxon>Seongchinamella</taxon>
    </lineage>
</organism>
<keyword evidence="2" id="KW-0378">Hydrolase</keyword>
<dbReference type="SUPFAM" id="SSF56601">
    <property type="entry name" value="beta-lactamase/transpeptidase-like"/>
    <property type="match status" value="1"/>
</dbReference>
<dbReference type="PROSITE" id="PS51257">
    <property type="entry name" value="PROKAR_LIPOPROTEIN"/>
    <property type="match status" value="1"/>
</dbReference>
<proteinExistence type="predicted"/>
<evidence type="ECO:0000313" key="2">
    <source>
        <dbReference type="EMBL" id="MCX2974258.1"/>
    </source>
</evidence>
<dbReference type="GO" id="GO:0016787">
    <property type="term" value="F:hydrolase activity"/>
    <property type="evidence" value="ECO:0007669"/>
    <property type="project" value="UniProtKB-KW"/>
</dbReference>
<dbReference type="Proteomes" id="UP001143307">
    <property type="component" value="Unassembled WGS sequence"/>
</dbReference>
<feature type="domain" description="Beta-lactamase-related" evidence="1">
    <location>
        <begin position="65"/>
        <end position="432"/>
    </location>
</feature>
<dbReference type="Gene3D" id="3.40.710.10">
    <property type="entry name" value="DD-peptidase/beta-lactamase superfamily"/>
    <property type="match status" value="1"/>
</dbReference>
<dbReference type="InterPro" id="IPR001466">
    <property type="entry name" value="Beta-lactam-related"/>
</dbReference>
<comment type="caution">
    <text evidence="2">The sequence shown here is derived from an EMBL/GenBank/DDBJ whole genome shotgun (WGS) entry which is preliminary data.</text>
</comment>
<keyword evidence="3" id="KW-1185">Reference proteome</keyword>
<accession>A0ABT3SW86</accession>
<gene>
    <name evidence="2" type="ORF">EYC87_11755</name>
</gene>
<reference evidence="2" key="1">
    <citation type="submission" date="2019-02" db="EMBL/GenBank/DDBJ databases">
        <authorList>
            <person name="Li S.-H."/>
        </authorList>
    </citation>
    <scope>NUCLEOTIDE SEQUENCE</scope>
    <source>
        <strain evidence="2">IMCC8485</strain>
    </source>
</reference>
<evidence type="ECO:0000313" key="3">
    <source>
        <dbReference type="Proteomes" id="UP001143307"/>
    </source>
</evidence>
<sequence>MREELANMLDSAKTMRGASALVLIIASAFVLIGCSGKSLETNVPSVDGSDQSGVGLSWWSRAAIDAYLRQDAWRGNRSGYVVMFAHEGVPVYANAYGWADIESKRPMELDTRMRFASMTKPVTAVAAMQLVERGLLGLDDPVSKFIPAFSASRVATHQTRGSDGEFLSVPVKQTILIRHLLMFASGIGPGRDQETELWRYWQASGPRTLPSGTLRERIETIAELPLFEEPGTRWRYGWSADVLAVVVEIVSGQRMDDYLNDNVFVPLGMNETSYLPSLAERSTLATVYTHSREGDLIPVVPGSDTDYPEGGSGLVSTAGDYMRFALMLWSGGEYLGTRIIDEDTLREMRDLHVASGVLSEEGIDGIGWGLGFAVVADADASLTPDRTGDFWWAGYFGTHFFVSPESGLVGVLLSQNEPGEYSEHPIALYVAQALAFAGL</sequence>
<dbReference type="Pfam" id="PF00144">
    <property type="entry name" value="Beta-lactamase"/>
    <property type="match status" value="1"/>
</dbReference>
<dbReference type="PANTHER" id="PTHR43283">
    <property type="entry name" value="BETA-LACTAMASE-RELATED"/>
    <property type="match status" value="1"/>
</dbReference>
<dbReference type="InterPro" id="IPR050789">
    <property type="entry name" value="Diverse_Enzym_Activities"/>
</dbReference>
<dbReference type="EMBL" id="SHNP01000004">
    <property type="protein sequence ID" value="MCX2974258.1"/>
    <property type="molecule type" value="Genomic_DNA"/>
</dbReference>
<evidence type="ECO:0000259" key="1">
    <source>
        <dbReference type="Pfam" id="PF00144"/>
    </source>
</evidence>
<dbReference type="PANTHER" id="PTHR43283:SF3">
    <property type="entry name" value="BETA-LACTAMASE FAMILY PROTEIN (AFU_ORTHOLOGUE AFUA_5G07500)"/>
    <property type="match status" value="1"/>
</dbReference>
<dbReference type="InterPro" id="IPR012338">
    <property type="entry name" value="Beta-lactam/transpept-like"/>
</dbReference>